<dbReference type="Gene3D" id="2.160.20.10">
    <property type="entry name" value="Single-stranded right-handed beta-helix, Pectin lyase-like"/>
    <property type="match status" value="1"/>
</dbReference>
<feature type="non-terminal residue" evidence="2">
    <location>
        <position position="226"/>
    </location>
</feature>
<dbReference type="InterPro" id="IPR024973">
    <property type="entry name" value="ESPR"/>
</dbReference>
<dbReference type="InterPro" id="IPR008638">
    <property type="entry name" value="FhaB/CdiA-like_TPS"/>
</dbReference>
<keyword evidence="3" id="KW-1185">Reference proteome</keyword>
<comment type="caution">
    <text evidence="2">The sequence shown here is derived from an EMBL/GenBank/DDBJ whole genome shotgun (WGS) entry which is preliminary data.</text>
</comment>
<dbReference type="EMBL" id="JACYNN010000020">
    <property type="protein sequence ID" value="MBD8108530.1"/>
    <property type="molecule type" value="Genomic_DNA"/>
</dbReference>
<protein>
    <submittedName>
        <fullName evidence="2">Filamentous hemagglutinin N-terminal domain-containing protein</fullName>
    </submittedName>
</protein>
<dbReference type="RefSeq" id="WP_191931200.1">
    <property type="nucleotide sequence ID" value="NZ_JACYNM010000021.1"/>
</dbReference>
<dbReference type="Pfam" id="PF05860">
    <property type="entry name" value="TPS"/>
    <property type="match status" value="1"/>
</dbReference>
<evidence type="ECO:0000313" key="2">
    <source>
        <dbReference type="EMBL" id="MBD8108530.1"/>
    </source>
</evidence>
<dbReference type="Proteomes" id="UP000661012">
    <property type="component" value="Unassembled WGS sequence"/>
</dbReference>
<dbReference type="InterPro" id="IPR012334">
    <property type="entry name" value="Pectin_lyas_fold"/>
</dbReference>
<accession>A0ABR8ZXU3</accession>
<proteinExistence type="predicted"/>
<sequence length="226" mass="23657">MNKHCYRLIFSRTHGELRVVSELARSCSSEPGQTRATGAPRLWVTVRRVIWMLGLTLCAGTATAGGIVADGQAGAQRPQVIATQNGLPQVNITAPNQAGVSHNQYRQFDVDKKGAILNNSASMTSTQLAGMIQGNPNLNPKSAPARVILNEVNSNNPSELRGFLEVAGGRAQVIVANPAGIVCNGCGTINAGRMTLTTGNNLAGALASGASPYLATEIRKLTTNPL</sequence>
<organism evidence="2 3">
    <name type="scientific">Erwinia persicina</name>
    <dbReference type="NCBI Taxonomy" id="55211"/>
    <lineage>
        <taxon>Bacteria</taxon>
        <taxon>Pseudomonadati</taxon>
        <taxon>Pseudomonadota</taxon>
        <taxon>Gammaproteobacteria</taxon>
        <taxon>Enterobacterales</taxon>
        <taxon>Erwiniaceae</taxon>
        <taxon>Erwinia</taxon>
    </lineage>
</organism>
<evidence type="ECO:0000259" key="1">
    <source>
        <dbReference type="SMART" id="SM00912"/>
    </source>
</evidence>
<name>A0ABR8ZXU3_9GAMM</name>
<dbReference type="SUPFAM" id="SSF51126">
    <property type="entry name" value="Pectin lyase-like"/>
    <property type="match status" value="1"/>
</dbReference>
<dbReference type="SMART" id="SM00912">
    <property type="entry name" value="Haemagg_act"/>
    <property type="match status" value="1"/>
</dbReference>
<dbReference type="NCBIfam" id="TIGR01901">
    <property type="entry name" value="adhes_NPXG"/>
    <property type="match status" value="1"/>
</dbReference>
<reference evidence="2 3" key="1">
    <citation type="journal article" date="2020" name="FEMS Microbiol. Ecol.">
        <title>Temporal dynamics of bacterial communities during seed development and maturation.</title>
        <authorList>
            <person name="Chesneau G."/>
            <person name="Torres-Cortes G."/>
            <person name="Briand M."/>
            <person name="Darrasse A."/>
            <person name="Preveaux A."/>
            <person name="Marais C."/>
            <person name="Jacques M.A."/>
            <person name="Shade A."/>
            <person name="Barret M."/>
        </authorList>
    </citation>
    <scope>NUCLEOTIDE SEQUENCE [LARGE SCALE GENOMIC DNA]</scope>
    <source>
        <strain evidence="2 3">CFBP13732</strain>
    </source>
</reference>
<dbReference type="InterPro" id="IPR011050">
    <property type="entry name" value="Pectin_lyase_fold/virulence"/>
</dbReference>
<evidence type="ECO:0000313" key="3">
    <source>
        <dbReference type="Proteomes" id="UP000661012"/>
    </source>
</evidence>
<dbReference type="Pfam" id="PF13018">
    <property type="entry name" value="ESPR"/>
    <property type="match status" value="1"/>
</dbReference>
<feature type="domain" description="Filamentous haemagglutinin FhaB/tRNA nuclease CdiA-like TPS" evidence="1">
    <location>
        <begin position="84"/>
        <end position="206"/>
    </location>
</feature>
<gene>
    <name evidence="2" type="ORF">IFT93_19280</name>
</gene>